<protein>
    <submittedName>
        <fullName evidence="4">HFL240Wp</fullName>
    </submittedName>
</protein>
<organism evidence="4 5">
    <name type="scientific">Eremothecium sinecaudum</name>
    <dbReference type="NCBI Taxonomy" id="45286"/>
    <lineage>
        <taxon>Eukaryota</taxon>
        <taxon>Fungi</taxon>
        <taxon>Dikarya</taxon>
        <taxon>Ascomycota</taxon>
        <taxon>Saccharomycotina</taxon>
        <taxon>Saccharomycetes</taxon>
        <taxon>Saccharomycetales</taxon>
        <taxon>Saccharomycetaceae</taxon>
        <taxon>Eremothecium</taxon>
    </lineage>
</organism>
<feature type="compositionally biased region" description="Polar residues" evidence="1">
    <location>
        <begin position="823"/>
        <end position="833"/>
    </location>
</feature>
<dbReference type="AlphaFoldDB" id="A0A109UXP0"/>
<evidence type="ECO:0000256" key="2">
    <source>
        <dbReference type="SAM" id="Phobius"/>
    </source>
</evidence>
<feature type="compositionally biased region" description="Polar residues" evidence="1">
    <location>
        <begin position="840"/>
        <end position="854"/>
    </location>
</feature>
<feature type="domain" description="Ubiquitin-like" evidence="3">
    <location>
        <begin position="232"/>
        <end position="288"/>
    </location>
</feature>
<dbReference type="RefSeq" id="XP_017988612.1">
    <property type="nucleotide sequence ID" value="XM_018133262.1"/>
</dbReference>
<gene>
    <name evidence="4" type="ORF">AW171_hschr63579</name>
</gene>
<dbReference type="GeneID" id="28724914"/>
<feature type="region of interest" description="Disordered" evidence="1">
    <location>
        <begin position="387"/>
        <end position="407"/>
    </location>
</feature>
<evidence type="ECO:0000256" key="1">
    <source>
        <dbReference type="SAM" id="MobiDB-lite"/>
    </source>
</evidence>
<dbReference type="OrthoDB" id="4066580at2759"/>
<name>A0A109UXP0_9SACH</name>
<reference evidence="4 5" key="1">
    <citation type="submission" date="2016-01" db="EMBL/GenBank/DDBJ databases">
        <title>Genome sequence of the yeast Holleya sinecauda.</title>
        <authorList>
            <person name="Dietrich F.S."/>
        </authorList>
    </citation>
    <scope>NUCLEOTIDE SEQUENCE [LARGE SCALE GENOMIC DNA]</scope>
    <source>
        <strain evidence="4 5">ATCC 58844</strain>
    </source>
</reference>
<accession>A0A109UXP0</accession>
<dbReference type="EMBL" id="CP014246">
    <property type="protein sequence ID" value="AMD21616.1"/>
    <property type="molecule type" value="Genomic_DNA"/>
</dbReference>
<feature type="region of interest" description="Disordered" evidence="1">
    <location>
        <begin position="804"/>
        <end position="858"/>
    </location>
</feature>
<dbReference type="Gene3D" id="3.10.20.90">
    <property type="entry name" value="Phosphatidylinositol 3-kinase Catalytic Subunit, Chain A, domain 1"/>
    <property type="match status" value="1"/>
</dbReference>
<evidence type="ECO:0000313" key="4">
    <source>
        <dbReference type="EMBL" id="AMD21616.1"/>
    </source>
</evidence>
<keyword evidence="5" id="KW-1185">Reference proteome</keyword>
<keyword evidence="2" id="KW-1133">Transmembrane helix</keyword>
<dbReference type="InterPro" id="IPR029071">
    <property type="entry name" value="Ubiquitin-like_domsf"/>
</dbReference>
<dbReference type="SUPFAM" id="SSF54236">
    <property type="entry name" value="Ubiquitin-like"/>
    <property type="match status" value="1"/>
</dbReference>
<keyword evidence="2" id="KW-0472">Membrane</keyword>
<evidence type="ECO:0000313" key="5">
    <source>
        <dbReference type="Proteomes" id="UP000243052"/>
    </source>
</evidence>
<proteinExistence type="predicted"/>
<feature type="transmembrane region" description="Helical" evidence="2">
    <location>
        <begin position="571"/>
        <end position="594"/>
    </location>
</feature>
<sequence length="869" mass="98669">MEYLALSPVQFNIWSSDPGLISYTLFVSASPKASVARLLQYIHWCLFVRNVDKLERPSNYCLKYMERELDLTELCSDISGGSGIIRLQFDIRSDDRGANINLDYNVDTEFLTTNVQFQVNTLSMDKYISVVKYGLPLNITTVDLRRLACNILNEYECTSPKNICHIKDHLPEDLVAFQIAGKSHPVVLSPEYEKKYGDLTLKDLLGFDFVPSHSSHCSIMFRSEHGQNTDGVTIEFVSDSTLTMKTMNVTMDTTVDEVKEFICSVYGHTLRLSPSDVRLIYSGQLVHDRNFSGSPSKILEYISDTNHTKLHVKITQEYLETGPGFWSELFNSPDRFSFHPTRTSSSAVDAMRNTNARGAMHAARGTSTAYGASVSNSMSRSASNINANRTIPQNESEAVEVDPQNSDQRVYTEAGDPLHRTGELFERVLVNGSSFFVSKQELEPNINELSISGHVIRMCSDEFRVLSDQILLKPHIARKIESILGTTIEKVPVSTRPPQHVQYTVSTDVTTNRVTLRQVWHQISTYVWIQTTFNYLKLILQSVYVLAYNSGAIALLFYLVATGIVPTTAHILTFFSMFAISFIRSLGIIFELWIDFYFGKEYPISEEEQQRLHEALAGHIEPSFFARFHRCNNAKAVEEALMATLTENTELKLMLCETYDIKSNLSLRVIVPRILQRCDLPEYRNKTPDQLRMFFDSILSNIERNLTNTNVLSVPELELLKQLRIYVYSTLPQGHFRFKPVFLRAVHTFSEFCSDTLMRHTVPDPSKDSFAISLLKNATLFILLCFPSFQTKFEDIMAERVFWQSEESQQEEAAPDAPQIEQNDGNDGTNPSPQDLIENSYESQVDYINSTGNEGATGFQLHEVNTNID</sequence>
<dbReference type="PROSITE" id="PS50053">
    <property type="entry name" value="UBIQUITIN_2"/>
    <property type="match status" value="1"/>
</dbReference>
<dbReference type="STRING" id="45286.A0A109UXP0"/>
<dbReference type="InterPro" id="IPR000626">
    <property type="entry name" value="Ubiquitin-like_dom"/>
</dbReference>
<evidence type="ECO:0000259" key="3">
    <source>
        <dbReference type="PROSITE" id="PS50053"/>
    </source>
</evidence>
<keyword evidence="2" id="KW-0812">Transmembrane</keyword>
<dbReference type="Proteomes" id="UP000243052">
    <property type="component" value="Chromosome vi"/>
</dbReference>
<feature type="transmembrane region" description="Helical" evidence="2">
    <location>
        <begin position="543"/>
        <end position="565"/>
    </location>
</feature>